<dbReference type="OrthoDB" id="416454at2759"/>
<organism evidence="1 2">
    <name type="scientific">Eumeta variegata</name>
    <name type="common">Bagworm moth</name>
    <name type="synonym">Eumeta japonica</name>
    <dbReference type="NCBI Taxonomy" id="151549"/>
    <lineage>
        <taxon>Eukaryota</taxon>
        <taxon>Metazoa</taxon>
        <taxon>Ecdysozoa</taxon>
        <taxon>Arthropoda</taxon>
        <taxon>Hexapoda</taxon>
        <taxon>Insecta</taxon>
        <taxon>Pterygota</taxon>
        <taxon>Neoptera</taxon>
        <taxon>Endopterygota</taxon>
        <taxon>Lepidoptera</taxon>
        <taxon>Glossata</taxon>
        <taxon>Ditrysia</taxon>
        <taxon>Tineoidea</taxon>
        <taxon>Psychidae</taxon>
        <taxon>Oiketicinae</taxon>
        <taxon>Eumeta</taxon>
    </lineage>
</organism>
<name>A0A4C1T0N1_EUMVA</name>
<keyword evidence="2" id="KW-1185">Reference proteome</keyword>
<sequence>MRREHLPPKINKKMDYRYKLKQIKWQVRHYSPNLQEEEHTLYNRAKKEADQALKEYTEKGWLDKIQDPNDKRLQMWCIQHKMKKPNYQT</sequence>
<dbReference type="EMBL" id="BGZK01000028">
    <property type="protein sequence ID" value="GBP08009.1"/>
    <property type="molecule type" value="Genomic_DNA"/>
</dbReference>
<gene>
    <name evidence="1" type="ORF">EVAR_78132_1</name>
</gene>
<dbReference type="AlphaFoldDB" id="A0A4C1T0N1"/>
<evidence type="ECO:0000313" key="2">
    <source>
        <dbReference type="Proteomes" id="UP000299102"/>
    </source>
</evidence>
<comment type="caution">
    <text evidence="1">The sequence shown here is derived from an EMBL/GenBank/DDBJ whole genome shotgun (WGS) entry which is preliminary data.</text>
</comment>
<evidence type="ECO:0000313" key="1">
    <source>
        <dbReference type="EMBL" id="GBP08009.1"/>
    </source>
</evidence>
<proteinExistence type="predicted"/>
<reference evidence="1 2" key="1">
    <citation type="journal article" date="2019" name="Commun. Biol.">
        <title>The bagworm genome reveals a unique fibroin gene that provides high tensile strength.</title>
        <authorList>
            <person name="Kono N."/>
            <person name="Nakamura H."/>
            <person name="Ohtoshi R."/>
            <person name="Tomita M."/>
            <person name="Numata K."/>
            <person name="Arakawa K."/>
        </authorList>
    </citation>
    <scope>NUCLEOTIDE SEQUENCE [LARGE SCALE GENOMIC DNA]</scope>
</reference>
<protein>
    <submittedName>
        <fullName evidence="1">Uncharacterized protein</fullName>
    </submittedName>
</protein>
<accession>A0A4C1T0N1</accession>
<dbReference type="Proteomes" id="UP000299102">
    <property type="component" value="Unassembled WGS sequence"/>
</dbReference>